<keyword evidence="2" id="KW-1185">Reference proteome</keyword>
<proteinExistence type="predicted"/>
<evidence type="ECO:0000313" key="1">
    <source>
        <dbReference type="EMBL" id="KYN05273.1"/>
    </source>
</evidence>
<protein>
    <submittedName>
        <fullName evidence="1">Uncharacterized protein</fullName>
    </submittedName>
</protein>
<dbReference type="EMBL" id="KQ977151">
    <property type="protein sequence ID" value="KYN05273.1"/>
    <property type="molecule type" value="Genomic_DNA"/>
</dbReference>
<gene>
    <name evidence="1" type="ORF">ALC62_03796</name>
</gene>
<evidence type="ECO:0000313" key="2">
    <source>
        <dbReference type="Proteomes" id="UP000078542"/>
    </source>
</evidence>
<name>A0A151IKY1_9HYME</name>
<dbReference type="AlphaFoldDB" id="A0A151IKY1"/>
<organism evidence="1 2">
    <name type="scientific">Cyphomyrmex costatus</name>
    <dbReference type="NCBI Taxonomy" id="456900"/>
    <lineage>
        <taxon>Eukaryota</taxon>
        <taxon>Metazoa</taxon>
        <taxon>Ecdysozoa</taxon>
        <taxon>Arthropoda</taxon>
        <taxon>Hexapoda</taxon>
        <taxon>Insecta</taxon>
        <taxon>Pterygota</taxon>
        <taxon>Neoptera</taxon>
        <taxon>Endopterygota</taxon>
        <taxon>Hymenoptera</taxon>
        <taxon>Apocrita</taxon>
        <taxon>Aculeata</taxon>
        <taxon>Formicoidea</taxon>
        <taxon>Formicidae</taxon>
        <taxon>Myrmicinae</taxon>
        <taxon>Cyphomyrmex</taxon>
    </lineage>
</organism>
<accession>A0A151IKY1</accession>
<reference evidence="1 2" key="1">
    <citation type="submission" date="2016-03" db="EMBL/GenBank/DDBJ databases">
        <title>Cyphomyrmex costatus WGS genome.</title>
        <authorList>
            <person name="Nygaard S."/>
            <person name="Hu H."/>
            <person name="Boomsma J."/>
            <person name="Zhang G."/>
        </authorList>
    </citation>
    <scope>NUCLEOTIDE SEQUENCE [LARGE SCALE GENOMIC DNA]</scope>
    <source>
        <strain evidence="1">MS0001</strain>
        <tissue evidence="1">Whole body</tissue>
    </source>
</reference>
<dbReference type="Proteomes" id="UP000078542">
    <property type="component" value="Unassembled WGS sequence"/>
</dbReference>
<sequence length="284" mass="31899">MERELENHVFKYHFGRKRYVVLQGKRSLCVIELWRLRLRANCVKSLLLRNPCARDNPRNHLSGSKEGVSPLVSHVDVTRRLCSLCVTAVARCLDERVILCLFRSTAKPVLSRDDSEGGRTREKKWVRFFFPRGIFRPRASVFTAVKTSANHRTRAALYKSKTKCIAVYRAVFLEFPLDLSSVCFCHALGAAPILAFFDYRYTSTSFFPLEFRRDAFVLSAKRSVLTSEKDGDTFFMVSAADRGEGGVEGGKAVSTTTIAAVAGSNEEGVEVATEFARYSLSQKG</sequence>